<dbReference type="AlphaFoldDB" id="A0A2J8W1E9"/>
<proteinExistence type="predicted"/>
<protein>
    <submittedName>
        <fullName evidence="1">CAPS2 isoform 5</fullName>
    </submittedName>
</protein>
<organism evidence="1">
    <name type="scientific">Pongo abelii</name>
    <name type="common">Sumatran orangutan</name>
    <name type="synonym">Pongo pygmaeus abelii</name>
    <dbReference type="NCBI Taxonomy" id="9601"/>
    <lineage>
        <taxon>Eukaryota</taxon>
        <taxon>Metazoa</taxon>
        <taxon>Chordata</taxon>
        <taxon>Craniata</taxon>
        <taxon>Vertebrata</taxon>
        <taxon>Euteleostomi</taxon>
        <taxon>Mammalia</taxon>
        <taxon>Eutheria</taxon>
        <taxon>Euarchontoglires</taxon>
        <taxon>Primates</taxon>
        <taxon>Haplorrhini</taxon>
        <taxon>Catarrhini</taxon>
        <taxon>Hominidae</taxon>
        <taxon>Pongo</taxon>
    </lineage>
</organism>
<sequence>MSDKLKKDFCYHNSDSPEYQDSSFSLIVAFTDAKYCSWVCL</sequence>
<reference evidence="1" key="1">
    <citation type="submission" date="2017-12" db="EMBL/GenBank/DDBJ databases">
        <title>High-resolution comparative analysis of great ape genomes.</title>
        <authorList>
            <person name="Pollen A."/>
            <person name="Hastie A."/>
            <person name="Hormozdiari F."/>
            <person name="Dougherty M."/>
            <person name="Liu R."/>
            <person name="Chaisson M."/>
            <person name="Hoppe E."/>
            <person name="Hill C."/>
            <person name="Pang A."/>
            <person name="Hillier L."/>
            <person name="Baker C."/>
            <person name="Armstrong J."/>
            <person name="Shendure J."/>
            <person name="Paten B."/>
            <person name="Wilson R."/>
            <person name="Chao H."/>
            <person name="Schneider V."/>
            <person name="Ventura M."/>
            <person name="Kronenberg Z."/>
            <person name="Murali S."/>
            <person name="Gordon D."/>
            <person name="Cantsilieris S."/>
            <person name="Munson K."/>
            <person name="Nelson B."/>
            <person name="Raja A."/>
            <person name="Underwood J."/>
            <person name="Diekhans M."/>
            <person name="Fiddes I."/>
            <person name="Haussler D."/>
            <person name="Eichler E."/>
        </authorList>
    </citation>
    <scope>NUCLEOTIDE SEQUENCE [LARGE SCALE GENOMIC DNA]</scope>
    <source>
        <strain evidence="1">Susie</strain>
    </source>
</reference>
<comment type="caution">
    <text evidence="1">The sequence shown here is derived from an EMBL/GenBank/DDBJ whole genome shotgun (WGS) entry which is preliminary data.</text>
</comment>
<gene>
    <name evidence="1" type="ORF">CR201_G0014084</name>
</gene>
<evidence type="ECO:0000313" key="1">
    <source>
        <dbReference type="EMBL" id="PNJ63598.1"/>
    </source>
</evidence>
<dbReference type="EMBL" id="NDHI03003404">
    <property type="protein sequence ID" value="PNJ63598.1"/>
    <property type="molecule type" value="Genomic_DNA"/>
</dbReference>
<name>A0A2J8W1E9_PONAB</name>
<accession>A0A2J8W1E9</accession>